<dbReference type="EMBL" id="WSZK01000041">
    <property type="protein sequence ID" value="MWG36803.1"/>
    <property type="molecule type" value="Genomic_DNA"/>
</dbReference>
<dbReference type="SUPFAM" id="SSF53807">
    <property type="entry name" value="Helical backbone' metal receptor"/>
    <property type="match status" value="1"/>
</dbReference>
<dbReference type="InterPro" id="IPR051313">
    <property type="entry name" value="Bact_iron-sidero_bind"/>
</dbReference>
<feature type="compositionally biased region" description="Low complexity" evidence="4">
    <location>
        <begin position="48"/>
        <end position="69"/>
    </location>
</feature>
<dbReference type="Proteomes" id="UP000451471">
    <property type="component" value="Unassembled WGS sequence"/>
</dbReference>
<keyword evidence="2" id="KW-0813">Transport</keyword>
<evidence type="ECO:0000313" key="6">
    <source>
        <dbReference type="EMBL" id="MWG36803.1"/>
    </source>
</evidence>
<evidence type="ECO:0000313" key="7">
    <source>
        <dbReference type="Proteomes" id="UP000451471"/>
    </source>
</evidence>
<dbReference type="PANTHER" id="PTHR30532">
    <property type="entry name" value="IRON III DICITRATE-BINDING PERIPLASMIC PROTEIN"/>
    <property type="match status" value="1"/>
</dbReference>
<comment type="subcellular location">
    <subcellularLocation>
        <location evidence="1">Cell envelope</location>
    </subcellularLocation>
</comment>
<organism evidence="6 7">
    <name type="scientific">Halomarina oriensis</name>
    <dbReference type="NCBI Taxonomy" id="671145"/>
    <lineage>
        <taxon>Archaea</taxon>
        <taxon>Methanobacteriati</taxon>
        <taxon>Methanobacteriota</taxon>
        <taxon>Stenosarchaea group</taxon>
        <taxon>Halobacteria</taxon>
        <taxon>Halobacteriales</taxon>
        <taxon>Natronomonadaceae</taxon>
        <taxon>Halomarina</taxon>
    </lineage>
</organism>
<feature type="region of interest" description="Disordered" evidence="4">
    <location>
        <begin position="33"/>
        <end position="72"/>
    </location>
</feature>
<proteinExistence type="predicted"/>
<feature type="domain" description="Fe/B12 periplasmic-binding" evidence="5">
    <location>
        <begin position="213"/>
        <end position="356"/>
    </location>
</feature>
<protein>
    <submittedName>
        <fullName evidence="6">ABC transporter substrate-binding protein</fullName>
    </submittedName>
</protein>
<keyword evidence="7" id="KW-1185">Reference proteome</keyword>
<evidence type="ECO:0000256" key="1">
    <source>
        <dbReference type="ARBA" id="ARBA00004196"/>
    </source>
</evidence>
<evidence type="ECO:0000259" key="5">
    <source>
        <dbReference type="Pfam" id="PF01497"/>
    </source>
</evidence>
<comment type="caution">
    <text evidence="6">The sequence shown here is derived from an EMBL/GenBank/DDBJ whole genome shotgun (WGS) entry which is preliminary data.</text>
</comment>
<dbReference type="PANTHER" id="PTHR30532:SF1">
    <property type="entry name" value="IRON(3+)-HYDROXAMATE-BINDING PROTEIN FHUD"/>
    <property type="match status" value="1"/>
</dbReference>
<gene>
    <name evidence="6" type="ORF">GQS65_20330</name>
</gene>
<accession>A0A6B0GW47</accession>
<dbReference type="PROSITE" id="PS51257">
    <property type="entry name" value="PROKAR_LIPOPROTEIN"/>
    <property type="match status" value="1"/>
</dbReference>
<evidence type="ECO:0000256" key="3">
    <source>
        <dbReference type="ARBA" id="ARBA00022729"/>
    </source>
</evidence>
<dbReference type="Gene3D" id="3.40.50.1980">
    <property type="entry name" value="Nitrogenase molybdenum iron protein domain"/>
    <property type="match status" value="2"/>
</dbReference>
<evidence type="ECO:0000256" key="2">
    <source>
        <dbReference type="ARBA" id="ARBA00022448"/>
    </source>
</evidence>
<evidence type="ECO:0000256" key="4">
    <source>
        <dbReference type="SAM" id="MobiDB-lite"/>
    </source>
</evidence>
<sequence>MHESRDDPTGPTRRQYLLGGTAALSGLLAGCASGGSGSVGNETTGQQPTESDTATATDATATEATTEPSGPYSATLAPAGEVTFDGVPESVFTVFSQYPDMLVALGHGDAVNAMYVPEMAGTTMNNYYERLDGVSFDWEDLPDPLANGLAKELLYDLDSDVHLADPAWASTQQNWASADVDEITESVGPWFGNFYSGTNAEAPEGYADAYRYYTLWDLFGHVADVFQERDRYEALNAVHENLLATIEEGLPPQSERPTAVRVTFTGDQFYTYHLNDPGYWLADTRPLGANDAFAERDWQQLWGTVGMEAMAEADPDVVLHLWGMTPNYDMAEVRQSLAAHPIGGDLSAVQNDRVYAQGMRYQGPLMNLFQLEATAKQLYPERFGAWPGYEAGDPYPEIPEGEQLFDREQVASVVRGDGR</sequence>
<reference evidence="6 7" key="1">
    <citation type="submission" date="2019-12" db="EMBL/GenBank/DDBJ databases">
        <title>Halocatena pleomorpha gen. nov. sp. nov., an extremely halophilic archaeon of family Halobacteriaceae isolated from saltpan soil.</title>
        <authorList>
            <person name="Pal Y."/>
            <person name="Verma A."/>
            <person name="Krishnamurthi S."/>
            <person name="Kumar P."/>
        </authorList>
    </citation>
    <scope>NUCLEOTIDE SEQUENCE [LARGE SCALE GENOMIC DNA]</scope>
    <source>
        <strain evidence="6 7">JCM 16495</strain>
    </source>
</reference>
<dbReference type="AlphaFoldDB" id="A0A6B0GW47"/>
<name>A0A6B0GW47_9EURY</name>
<dbReference type="InterPro" id="IPR002491">
    <property type="entry name" value="ABC_transptr_periplasmic_BD"/>
</dbReference>
<dbReference type="RefSeq" id="WP_158206454.1">
    <property type="nucleotide sequence ID" value="NZ_WSZK01000041.1"/>
</dbReference>
<dbReference type="OrthoDB" id="304381at2157"/>
<keyword evidence="3" id="KW-0732">Signal</keyword>
<dbReference type="Pfam" id="PF01497">
    <property type="entry name" value="Peripla_BP_2"/>
    <property type="match status" value="1"/>
</dbReference>